<dbReference type="Gene3D" id="3.40.50.300">
    <property type="entry name" value="P-loop containing nucleotide triphosphate hydrolases"/>
    <property type="match status" value="1"/>
</dbReference>
<evidence type="ECO:0000313" key="3">
    <source>
        <dbReference type="EMBL" id="KAJ3175322.1"/>
    </source>
</evidence>
<evidence type="ECO:0000313" key="4">
    <source>
        <dbReference type="Proteomes" id="UP001212152"/>
    </source>
</evidence>
<feature type="region of interest" description="Disordered" evidence="1">
    <location>
        <begin position="240"/>
        <end position="291"/>
    </location>
</feature>
<name>A0AAD5XNI8_9FUNG</name>
<sequence>MESGADEPDESAAEDDARSPYRVKIPVQVIKPTSPASEQMLRRDALCSNRMPATETVIARRSHQGKRAQCGIKHWIKLAERKYAGQKLLHNDARDYRVGCLALERMLIVDCDVVVCTPHMYHAWAAKFAESGVKFGAIIVDEASAVTVAELISLFTPHTDKVYLCGDRMQLGPSIATKEPEARPASWNILANVFDTQKFVRLSLQENHRVPRATLALIREVLPSGDLPRPSQKLEAKWKAPAQSDYTPTKPPHAPALRPQSGSRYLRRRGPAPHNQQAAAYNGLTASGFPF</sequence>
<keyword evidence="4" id="KW-1185">Reference proteome</keyword>
<dbReference type="SUPFAM" id="SSF52540">
    <property type="entry name" value="P-loop containing nucleoside triphosphate hydrolases"/>
    <property type="match status" value="1"/>
</dbReference>
<organism evidence="3 4">
    <name type="scientific">Geranomyces variabilis</name>
    <dbReference type="NCBI Taxonomy" id="109894"/>
    <lineage>
        <taxon>Eukaryota</taxon>
        <taxon>Fungi</taxon>
        <taxon>Fungi incertae sedis</taxon>
        <taxon>Chytridiomycota</taxon>
        <taxon>Chytridiomycota incertae sedis</taxon>
        <taxon>Chytridiomycetes</taxon>
        <taxon>Spizellomycetales</taxon>
        <taxon>Powellomycetaceae</taxon>
        <taxon>Geranomyces</taxon>
    </lineage>
</organism>
<evidence type="ECO:0000259" key="2">
    <source>
        <dbReference type="Pfam" id="PF13086"/>
    </source>
</evidence>
<feature type="region of interest" description="Disordered" evidence="1">
    <location>
        <begin position="1"/>
        <end position="20"/>
    </location>
</feature>
<gene>
    <name evidence="3" type="ORF">HDU87_006272</name>
</gene>
<dbReference type="Proteomes" id="UP001212152">
    <property type="component" value="Unassembled WGS sequence"/>
</dbReference>
<feature type="compositionally biased region" description="Acidic residues" evidence="1">
    <location>
        <begin position="1"/>
        <end position="14"/>
    </location>
</feature>
<dbReference type="Pfam" id="PF13086">
    <property type="entry name" value="AAA_11"/>
    <property type="match status" value="1"/>
</dbReference>
<reference evidence="3" key="1">
    <citation type="submission" date="2020-05" db="EMBL/GenBank/DDBJ databases">
        <title>Phylogenomic resolution of chytrid fungi.</title>
        <authorList>
            <person name="Stajich J.E."/>
            <person name="Amses K."/>
            <person name="Simmons R."/>
            <person name="Seto K."/>
            <person name="Myers J."/>
            <person name="Bonds A."/>
            <person name="Quandt C.A."/>
            <person name="Barry K."/>
            <person name="Liu P."/>
            <person name="Grigoriev I."/>
            <person name="Longcore J.E."/>
            <person name="James T.Y."/>
        </authorList>
    </citation>
    <scope>NUCLEOTIDE SEQUENCE</scope>
    <source>
        <strain evidence="3">JEL0379</strain>
    </source>
</reference>
<proteinExistence type="predicted"/>
<protein>
    <recommendedName>
        <fullName evidence="2">DNA2/NAM7 helicase helicase domain-containing protein</fullName>
    </recommendedName>
</protein>
<comment type="caution">
    <text evidence="3">The sequence shown here is derived from an EMBL/GenBank/DDBJ whole genome shotgun (WGS) entry which is preliminary data.</text>
</comment>
<dbReference type="AlphaFoldDB" id="A0AAD5XNI8"/>
<evidence type="ECO:0000256" key="1">
    <source>
        <dbReference type="SAM" id="MobiDB-lite"/>
    </source>
</evidence>
<dbReference type="InterPro" id="IPR041677">
    <property type="entry name" value="DNA2/NAM7_AAA_11"/>
</dbReference>
<feature type="domain" description="DNA2/NAM7 helicase helicase" evidence="2">
    <location>
        <begin position="86"/>
        <end position="176"/>
    </location>
</feature>
<accession>A0AAD5XNI8</accession>
<dbReference type="GO" id="GO:0004386">
    <property type="term" value="F:helicase activity"/>
    <property type="evidence" value="ECO:0007669"/>
    <property type="project" value="InterPro"/>
</dbReference>
<dbReference type="EMBL" id="JADGJQ010000053">
    <property type="protein sequence ID" value="KAJ3175322.1"/>
    <property type="molecule type" value="Genomic_DNA"/>
</dbReference>
<dbReference type="InterPro" id="IPR027417">
    <property type="entry name" value="P-loop_NTPase"/>
</dbReference>